<dbReference type="InterPro" id="IPR036942">
    <property type="entry name" value="Beta-barrel_TonB_sf"/>
</dbReference>
<evidence type="ECO:0000256" key="3">
    <source>
        <dbReference type="ARBA" id="ARBA00023237"/>
    </source>
</evidence>
<comment type="caution">
    <text evidence="7">The sequence shown here is derived from an EMBL/GenBank/DDBJ whole genome shotgun (WGS) entry which is preliminary data.</text>
</comment>
<keyword evidence="3" id="KW-0998">Cell outer membrane</keyword>
<feature type="domain" description="Outer membrane protein beta-barrel" evidence="6">
    <location>
        <begin position="593"/>
        <end position="861"/>
    </location>
</feature>
<evidence type="ECO:0000313" key="7">
    <source>
        <dbReference type="EMBL" id="OGG05921.1"/>
    </source>
</evidence>
<dbReference type="Gene3D" id="2.170.130.10">
    <property type="entry name" value="TonB-dependent receptor, plug domain"/>
    <property type="match status" value="1"/>
</dbReference>
<dbReference type="Gene3D" id="2.40.170.20">
    <property type="entry name" value="TonB-dependent receptor, beta-barrel domain"/>
    <property type="match status" value="1"/>
</dbReference>
<dbReference type="SUPFAM" id="SSF56935">
    <property type="entry name" value="Porins"/>
    <property type="match status" value="1"/>
</dbReference>
<reference evidence="7 8" key="1">
    <citation type="journal article" date="2016" name="Nat. Commun.">
        <title>Thousands of microbial genomes shed light on interconnected biogeochemical processes in an aquifer system.</title>
        <authorList>
            <person name="Anantharaman K."/>
            <person name="Brown C.T."/>
            <person name="Hug L.A."/>
            <person name="Sharon I."/>
            <person name="Castelle C.J."/>
            <person name="Probst A.J."/>
            <person name="Thomas B.C."/>
            <person name="Singh A."/>
            <person name="Wilkins M.J."/>
            <person name="Karaoz U."/>
            <person name="Brodie E.L."/>
            <person name="Williams K.H."/>
            <person name="Hubbard S.S."/>
            <person name="Banfield J.F."/>
        </authorList>
    </citation>
    <scope>NUCLEOTIDE SEQUENCE [LARGE SCALE GENOMIC DNA]</scope>
</reference>
<feature type="chain" id="PRO_5009522743" description="TonB-dependent receptor plug domain-containing protein" evidence="4">
    <location>
        <begin position="24"/>
        <end position="1107"/>
    </location>
</feature>
<protein>
    <recommendedName>
        <fullName evidence="9">TonB-dependent receptor plug domain-containing protein</fullName>
    </recommendedName>
</protein>
<dbReference type="Proteomes" id="UP000179129">
    <property type="component" value="Unassembled WGS sequence"/>
</dbReference>
<sequence length="1107" mass="121390">MKYIQLWLAAVLVLLALPLPLRAQSTGKIEGVITEKDSSGPLSGVQVTIEGTTLGNLTNDKGYYFILNVPPGLQSLNYNRTGYQPARVENVRLQAGQTTTVNLVMELATFELEALVFEGESEPLVPRDNVQTKQRVQSDFSESLPVNSVEEALALQAGVVQNESGKFSIRGGRLGEEAVYIDGILVRAYSEQSYLSDKISANNSPLAVGKNSVEEANVITGGFNAEYGQAQSGVINIISREGAHRLSGSAQLISDGAMPRQSDYGYNELSLDLSVPLFLPGFSSLFLSAELQGSADANPSVHGSSGGFRGIDDRFVGQLNSYLGQLGLYDPNSAAGRKVGALDANSLEPGVQQLDRFSFANPVWVDANRDGLPDKELILPGDRYSADGRTLNPGGVYSAPNPARLPGNSGDRYSINGKFTWYIAQPLKLMANFLGSRKQQVYYQHENLFNAPERRNPAEKVRTSNTILGADWNIHQSPERSTSLILRLSRYRNKQDGGALSAGSYARSTWGGFDISNLTFIDESRTALDQIYQATEGLEPQGTAYPTYNSGYLNPFASTFTPLPGQRGQDNPTNPLLLFNESGLPLRLSNDLEERTTLKADLDAQLDQHNRMKAGIELQQMKAVTRHFFYVGGPLQDIWSVEPKIYAAYVQNRLDLGDLVLDAGLRAEYFDPSADFPLIPGEALPGDPRFSAARKLKLSPRLEVGLPVTDRSQLRLSYGIFAQVPSFADYYSLIDRDIQQDLASDNINNYFGNGRLDIPYTTAFEAGFTTLLSENIYLDFVGFNKDTRGGVAYRWLTPEQLLDLGGQSQRTSTRFGKNLFIATNGDQGNVKGFDLSFSRRMTGYWSANASYSLSFARSSASDPLEFARAYGRQIIRDPVTGRDKNPDPPTLQTPIDEDQAHTLNLQSALELPADFRKDALAGKLLAGSGAAFTWHYHSGRPYTVVDRLGNIATGENNNARTRGVKVANLRLIRRLGLGNPESGRRISLFVEIKNLFNTENIKPSMINPTTGQPGVDAYLLEDLAKSLSSFTTVPVPVTVEQQAANTELSQDAEQRLALAQVQDINGNGLVEYPETFSLRLAALLAAMDNPLAYLRPREVRLGVRFDF</sequence>
<keyword evidence="2" id="KW-0472">Membrane</keyword>
<evidence type="ECO:0000259" key="5">
    <source>
        <dbReference type="Pfam" id="PF07715"/>
    </source>
</evidence>
<feature type="domain" description="TonB-dependent receptor plug" evidence="5">
    <location>
        <begin position="127"/>
        <end position="233"/>
    </location>
</feature>
<feature type="signal peptide" evidence="4">
    <location>
        <begin position="1"/>
        <end position="23"/>
    </location>
</feature>
<evidence type="ECO:0000256" key="2">
    <source>
        <dbReference type="ARBA" id="ARBA00023136"/>
    </source>
</evidence>
<dbReference type="SUPFAM" id="SSF49464">
    <property type="entry name" value="Carboxypeptidase regulatory domain-like"/>
    <property type="match status" value="1"/>
</dbReference>
<dbReference type="InterPro" id="IPR008969">
    <property type="entry name" value="CarboxyPept-like_regulatory"/>
</dbReference>
<dbReference type="STRING" id="1817867.A3F83_04950"/>
<dbReference type="Pfam" id="PF07715">
    <property type="entry name" value="Plug"/>
    <property type="match status" value="1"/>
</dbReference>
<dbReference type="EMBL" id="MFIX01000034">
    <property type="protein sequence ID" value="OGG05921.1"/>
    <property type="molecule type" value="Genomic_DNA"/>
</dbReference>
<evidence type="ECO:0000259" key="6">
    <source>
        <dbReference type="Pfam" id="PF14905"/>
    </source>
</evidence>
<dbReference type="AlphaFoldDB" id="A0A1F5Z0F7"/>
<keyword evidence="4" id="KW-0732">Signal</keyword>
<dbReference type="InterPro" id="IPR012910">
    <property type="entry name" value="Plug_dom"/>
</dbReference>
<accession>A0A1F5Z0F7</accession>
<dbReference type="Pfam" id="PF14905">
    <property type="entry name" value="OMP_b-brl_3"/>
    <property type="match status" value="1"/>
</dbReference>
<gene>
    <name evidence="7" type="ORF">A3F83_04950</name>
</gene>
<dbReference type="Pfam" id="PF13620">
    <property type="entry name" value="CarboxypepD_reg"/>
    <property type="match status" value="1"/>
</dbReference>
<proteinExistence type="predicted"/>
<dbReference type="Gene3D" id="2.60.40.1120">
    <property type="entry name" value="Carboxypeptidase-like, regulatory domain"/>
    <property type="match status" value="1"/>
</dbReference>
<evidence type="ECO:0000256" key="1">
    <source>
        <dbReference type="ARBA" id="ARBA00004442"/>
    </source>
</evidence>
<comment type="subcellular location">
    <subcellularLocation>
        <location evidence="1">Cell outer membrane</location>
    </subcellularLocation>
</comment>
<evidence type="ECO:0000313" key="8">
    <source>
        <dbReference type="Proteomes" id="UP000179129"/>
    </source>
</evidence>
<name>A0A1F5Z0F7_9BACT</name>
<organism evidence="7 8">
    <name type="scientific">Candidatus Glassbacteria bacterium RIFCSPLOWO2_12_FULL_58_11</name>
    <dbReference type="NCBI Taxonomy" id="1817867"/>
    <lineage>
        <taxon>Bacteria</taxon>
        <taxon>Candidatus Glassiibacteriota</taxon>
    </lineage>
</organism>
<dbReference type="InterPro" id="IPR037066">
    <property type="entry name" value="Plug_dom_sf"/>
</dbReference>
<dbReference type="InterPro" id="IPR041700">
    <property type="entry name" value="OMP_b-brl_3"/>
</dbReference>
<evidence type="ECO:0000256" key="4">
    <source>
        <dbReference type="SAM" id="SignalP"/>
    </source>
</evidence>
<dbReference type="GO" id="GO:0009279">
    <property type="term" value="C:cell outer membrane"/>
    <property type="evidence" value="ECO:0007669"/>
    <property type="project" value="UniProtKB-SubCell"/>
</dbReference>
<evidence type="ECO:0008006" key="9">
    <source>
        <dbReference type="Google" id="ProtNLM"/>
    </source>
</evidence>